<protein>
    <submittedName>
        <fullName evidence="2">Unannotated protein</fullName>
    </submittedName>
</protein>
<evidence type="ECO:0000313" key="2">
    <source>
        <dbReference type="EMBL" id="CAB4617804.1"/>
    </source>
</evidence>
<sequence length="137" mass="14097">MPYTTERIPTRKKWVASTATIALLSIAGAIGLDLWLTGGSNIPGVTVPTGKPDQTVTGDAVPYAYGTVQLEVVRQGGKLAAVNLIQSGATAGRDQAFAPLQKAAVDAQGTNFANLSGATYTTDAFKTALESAISKLS</sequence>
<accession>A0A6J6I304</accession>
<proteinExistence type="predicted"/>
<dbReference type="Gene3D" id="3.90.1010.20">
    <property type="match status" value="1"/>
</dbReference>
<dbReference type="GO" id="GO:0016020">
    <property type="term" value="C:membrane"/>
    <property type="evidence" value="ECO:0007669"/>
    <property type="project" value="InterPro"/>
</dbReference>
<dbReference type="GO" id="GO:0010181">
    <property type="term" value="F:FMN binding"/>
    <property type="evidence" value="ECO:0007669"/>
    <property type="project" value="InterPro"/>
</dbReference>
<dbReference type="Pfam" id="PF04205">
    <property type="entry name" value="FMN_bind"/>
    <property type="match status" value="1"/>
</dbReference>
<dbReference type="SMART" id="SM00900">
    <property type="entry name" value="FMN_bind"/>
    <property type="match status" value="1"/>
</dbReference>
<name>A0A6J6I304_9ZZZZ</name>
<dbReference type="InterPro" id="IPR007329">
    <property type="entry name" value="FMN-bd"/>
</dbReference>
<organism evidence="2">
    <name type="scientific">freshwater metagenome</name>
    <dbReference type="NCBI Taxonomy" id="449393"/>
    <lineage>
        <taxon>unclassified sequences</taxon>
        <taxon>metagenomes</taxon>
        <taxon>ecological metagenomes</taxon>
    </lineage>
</organism>
<dbReference type="AlphaFoldDB" id="A0A6J6I304"/>
<feature type="domain" description="FMN-binding" evidence="1">
    <location>
        <begin position="64"/>
        <end position="136"/>
    </location>
</feature>
<reference evidence="2" key="1">
    <citation type="submission" date="2020-05" db="EMBL/GenBank/DDBJ databases">
        <authorList>
            <person name="Chiriac C."/>
            <person name="Salcher M."/>
            <person name="Ghai R."/>
            <person name="Kavagutti S V."/>
        </authorList>
    </citation>
    <scope>NUCLEOTIDE SEQUENCE</scope>
</reference>
<gene>
    <name evidence="2" type="ORF">UFOPK1855_00802</name>
</gene>
<evidence type="ECO:0000259" key="1">
    <source>
        <dbReference type="SMART" id="SM00900"/>
    </source>
</evidence>
<dbReference type="EMBL" id="CAEZUW010000134">
    <property type="protein sequence ID" value="CAB4617804.1"/>
    <property type="molecule type" value="Genomic_DNA"/>
</dbReference>